<dbReference type="RefSeq" id="WP_181874850.1">
    <property type="nucleotide sequence ID" value="NZ_UGNY01000001.1"/>
</dbReference>
<proteinExistence type="predicted"/>
<reference evidence="1 2" key="1">
    <citation type="submission" date="2018-06" db="EMBL/GenBank/DDBJ databases">
        <authorList>
            <consortium name="Pathogen Informatics"/>
            <person name="Doyle S."/>
        </authorList>
    </citation>
    <scope>NUCLEOTIDE SEQUENCE [LARGE SCALE GENOMIC DNA]</scope>
    <source>
        <strain evidence="1 2">NCTC11978</strain>
    </source>
</reference>
<evidence type="ECO:0000313" key="1">
    <source>
        <dbReference type="EMBL" id="STX37927.1"/>
    </source>
</evidence>
<protein>
    <submittedName>
        <fullName evidence="1">Uncharacterized protein</fullName>
    </submittedName>
</protein>
<accession>A0A378IRT9</accession>
<dbReference type="Proteomes" id="UP000254033">
    <property type="component" value="Unassembled WGS sequence"/>
</dbReference>
<dbReference type="EMBL" id="UGNY01000001">
    <property type="protein sequence ID" value="STX37927.1"/>
    <property type="molecule type" value="Genomic_DNA"/>
</dbReference>
<sequence length="55" mass="6247">MLRQSEVNSFFHNPFKGLRYVISSLQALAKQSGMILCYKSVLGRFTSFAMTTDLI</sequence>
<gene>
    <name evidence="1" type="ORF">NCTC11978_01105</name>
</gene>
<dbReference type="AlphaFoldDB" id="A0A378IRT9"/>
<name>A0A378IRT9_9GAMM</name>
<organism evidence="1 2">
    <name type="scientific">Legionella feeleii</name>
    <dbReference type="NCBI Taxonomy" id="453"/>
    <lineage>
        <taxon>Bacteria</taxon>
        <taxon>Pseudomonadati</taxon>
        <taxon>Pseudomonadota</taxon>
        <taxon>Gammaproteobacteria</taxon>
        <taxon>Legionellales</taxon>
        <taxon>Legionellaceae</taxon>
        <taxon>Legionella</taxon>
    </lineage>
</organism>
<evidence type="ECO:0000313" key="2">
    <source>
        <dbReference type="Proteomes" id="UP000254033"/>
    </source>
</evidence>